<name>A0A6G7PYV4_9BACT</name>
<evidence type="ECO:0000313" key="13">
    <source>
        <dbReference type="Proteomes" id="UP000502179"/>
    </source>
</evidence>
<comment type="similarity">
    <text evidence="10">Belongs to the MnmG family. TrmFO subfamily.</text>
</comment>
<dbReference type="SUPFAM" id="SSF51905">
    <property type="entry name" value="FAD/NAD(P)-binding domain"/>
    <property type="match status" value="1"/>
</dbReference>
<evidence type="ECO:0000313" key="12">
    <source>
        <dbReference type="EMBL" id="QIJ72842.1"/>
    </source>
</evidence>
<keyword evidence="8 10" id="KW-0521">NADP</keyword>
<dbReference type="Gene3D" id="3.50.50.60">
    <property type="entry name" value="FAD/NAD(P)-binding domain"/>
    <property type="match status" value="2"/>
</dbReference>
<dbReference type="Pfam" id="PF01134">
    <property type="entry name" value="GIDA"/>
    <property type="match status" value="1"/>
</dbReference>
<dbReference type="GO" id="GO:0030488">
    <property type="term" value="P:tRNA methylation"/>
    <property type="evidence" value="ECO:0007669"/>
    <property type="project" value="TreeGrafter"/>
</dbReference>
<evidence type="ECO:0000256" key="3">
    <source>
        <dbReference type="ARBA" id="ARBA00022603"/>
    </source>
</evidence>
<dbReference type="RefSeq" id="WP_166033060.1">
    <property type="nucleotide sequence ID" value="NZ_CP048877.1"/>
</dbReference>
<comment type="subcellular location">
    <subcellularLocation>
        <location evidence="10">Cytoplasm</location>
    </subcellularLocation>
</comment>
<dbReference type="PANTHER" id="PTHR11806">
    <property type="entry name" value="GLUCOSE INHIBITED DIVISION PROTEIN A"/>
    <property type="match status" value="1"/>
</dbReference>
<evidence type="ECO:0000256" key="1">
    <source>
        <dbReference type="ARBA" id="ARBA00001974"/>
    </source>
</evidence>
<dbReference type="EC" id="2.1.1.74" evidence="10"/>
<dbReference type="AlphaFoldDB" id="A0A6G7PYV4"/>
<dbReference type="InterPro" id="IPR004417">
    <property type="entry name" value="TrmFO"/>
</dbReference>
<dbReference type="KEGG" id="tav:G4V39_04370"/>
<evidence type="ECO:0000256" key="7">
    <source>
        <dbReference type="ARBA" id="ARBA00022827"/>
    </source>
</evidence>
<keyword evidence="5 10" id="KW-0808">Transferase</keyword>
<dbReference type="PANTHER" id="PTHR11806:SF2">
    <property type="entry name" value="METHYLENETETRAHYDROFOLATE--TRNA-(URACIL-5-)-METHYLTRANSFERASE TRMFO"/>
    <property type="match status" value="1"/>
</dbReference>
<protein>
    <recommendedName>
        <fullName evidence="10">Methylenetetrahydrofolate--tRNA-(uracil-5-)-methyltransferase TrmFO</fullName>
        <ecNumber evidence="10">2.1.1.74</ecNumber>
    </recommendedName>
    <alternativeName>
        <fullName evidence="10">Folate-dependent tRNA (uracil-5-)-methyltransferase</fullName>
    </alternativeName>
    <alternativeName>
        <fullName evidence="10">Folate-dependent tRNA(M-5-U54)-methyltransferase</fullName>
    </alternativeName>
</protein>
<dbReference type="GO" id="GO:0005829">
    <property type="term" value="C:cytosol"/>
    <property type="evidence" value="ECO:0007669"/>
    <property type="project" value="TreeGrafter"/>
</dbReference>
<organism evidence="12 13">
    <name type="scientific">Thermosulfuriphilus ammonigenes</name>
    <dbReference type="NCBI Taxonomy" id="1936021"/>
    <lineage>
        <taxon>Bacteria</taxon>
        <taxon>Pseudomonadati</taxon>
        <taxon>Thermodesulfobacteriota</taxon>
        <taxon>Thermodesulfobacteria</taxon>
        <taxon>Thermodesulfobacteriales</taxon>
        <taxon>Thermodesulfobacteriaceae</taxon>
        <taxon>Thermosulfuriphilus</taxon>
    </lineage>
</organism>
<evidence type="ECO:0000256" key="9">
    <source>
        <dbReference type="ARBA" id="ARBA00023027"/>
    </source>
</evidence>
<reference evidence="12 13" key="1">
    <citation type="submission" date="2020-02" db="EMBL/GenBank/DDBJ databases">
        <title>Genome analysis of Thermosulfuriphilus ammonigenes ST65T, an anaerobic thermophilic chemolithoautotrophic bacterium isolated from a deep-sea hydrothermal vent.</title>
        <authorList>
            <person name="Slobodkina G."/>
            <person name="Allioux M."/>
            <person name="Merkel A."/>
            <person name="Alain K."/>
            <person name="Jebbar M."/>
            <person name="Slobodkin A."/>
        </authorList>
    </citation>
    <scope>NUCLEOTIDE SEQUENCE [LARGE SCALE GENOMIC DNA]</scope>
    <source>
        <strain evidence="12 13">ST65</strain>
    </source>
</reference>
<comment type="catalytic activity">
    <reaction evidence="10">
        <text>uridine(54) in tRNA + (6R)-5,10-methylene-5,6,7,8-tetrahydrofolate + NADPH + H(+) = 5-methyluridine(54) in tRNA + (6S)-5,6,7,8-tetrahydrofolate + NADP(+)</text>
        <dbReference type="Rhea" id="RHEA:62372"/>
        <dbReference type="Rhea" id="RHEA-COMP:10167"/>
        <dbReference type="Rhea" id="RHEA-COMP:10193"/>
        <dbReference type="ChEBI" id="CHEBI:15378"/>
        <dbReference type="ChEBI" id="CHEBI:15636"/>
        <dbReference type="ChEBI" id="CHEBI:57453"/>
        <dbReference type="ChEBI" id="CHEBI:57783"/>
        <dbReference type="ChEBI" id="CHEBI:58349"/>
        <dbReference type="ChEBI" id="CHEBI:65315"/>
        <dbReference type="ChEBI" id="CHEBI:74447"/>
        <dbReference type="EC" id="2.1.1.74"/>
    </reaction>
</comment>
<evidence type="ECO:0000256" key="4">
    <source>
        <dbReference type="ARBA" id="ARBA00022630"/>
    </source>
</evidence>
<evidence type="ECO:0000256" key="10">
    <source>
        <dbReference type="HAMAP-Rule" id="MF_01037"/>
    </source>
</evidence>
<comment type="catalytic activity">
    <reaction evidence="10">
        <text>uridine(54) in tRNA + (6R)-5,10-methylene-5,6,7,8-tetrahydrofolate + NADH + H(+) = 5-methyluridine(54) in tRNA + (6S)-5,6,7,8-tetrahydrofolate + NAD(+)</text>
        <dbReference type="Rhea" id="RHEA:16873"/>
        <dbReference type="Rhea" id="RHEA-COMP:10167"/>
        <dbReference type="Rhea" id="RHEA-COMP:10193"/>
        <dbReference type="ChEBI" id="CHEBI:15378"/>
        <dbReference type="ChEBI" id="CHEBI:15636"/>
        <dbReference type="ChEBI" id="CHEBI:57453"/>
        <dbReference type="ChEBI" id="CHEBI:57540"/>
        <dbReference type="ChEBI" id="CHEBI:57945"/>
        <dbReference type="ChEBI" id="CHEBI:65315"/>
        <dbReference type="ChEBI" id="CHEBI:74447"/>
        <dbReference type="EC" id="2.1.1.74"/>
    </reaction>
</comment>
<evidence type="ECO:0000256" key="5">
    <source>
        <dbReference type="ARBA" id="ARBA00022679"/>
    </source>
</evidence>
<dbReference type="InterPro" id="IPR002218">
    <property type="entry name" value="MnmG-rel"/>
</dbReference>
<evidence type="ECO:0000256" key="2">
    <source>
        <dbReference type="ARBA" id="ARBA00022490"/>
    </source>
</evidence>
<dbReference type="NCBIfam" id="TIGR00137">
    <property type="entry name" value="gid_trmFO"/>
    <property type="match status" value="1"/>
</dbReference>
<dbReference type="Proteomes" id="UP000502179">
    <property type="component" value="Chromosome"/>
</dbReference>
<keyword evidence="9 10" id="KW-0520">NAD</keyword>
<comment type="cofactor">
    <cofactor evidence="1 10">
        <name>FAD</name>
        <dbReference type="ChEBI" id="CHEBI:57692"/>
    </cofactor>
</comment>
<keyword evidence="2 10" id="KW-0963">Cytoplasm</keyword>
<evidence type="ECO:0000256" key="6">
    <source>
        <dbReference type="ARBA" id="ARBA00022694"/>
    </source>
</evidence>
<accession>A0A6G7PYV4</accession>
<dbReference type="GO" id="GO:0002098">
    <property type="term" value="P:tRNA wobble uridine modification"/>
    <property type="evidence" value="ECO:0007669"/>
    <property type="project" value="TreeGrafter"/>
</dbReference>
<keyword evidence="4 10" id="KW-0285">Flavoprotein</keyword>
<sequence length="441" mass="49404">MTKVVIVGGGLAGSEAAWQLARRGVPVRLYEMRPLRLTPAHKTGFLAELVCSNSLRSAELTSAVGLLKEEMRLLGSLIMEAALATRVPAGKALAVDRDRFAAFVTERLAAHPLIEIIREEVREIPPEEVVIIATGPLTSESLAAALKEITGEEYLYFYDAIAPIVYADSLNMSVIFRASRYDEKGEGDYLNCPLTEREYYRFVEELLAAEKVPLKEFEDPRYFEGCLPIEVMAERGPDTLRFGPMKPVGLKDPRTGQEPFAVVQLRAENREKTLYNLVGFQTKLTWPEQRRVFRLIPGLEEAEFARYGSIHRNTFICAPRIISPTLEIRKRSGLFLAGQLSGVEGYVESTAMGLLAGINAARLARGRPLVTPPPTTAHGALVNHITSADPRHFQPMNINWGLFPRLARRLPKRERGKHYSRRALEDLTRWLKETGLLEDLL</sequence>
<gene>
    <name evidence="10" type="primary">trmFO</name>
    <name evidence="12" type="ORF">G4V39_04370</name>
</gene>
<evidence type="ECO:0000259" key="11">
    <source>
        <dbReference type="Pfam" id="PF01134"/>
    </source>
</evidence>
<dbReference type="GO" id="GO:0047151">
    <property type="term" value="F:tRNA (uracil(54)-C5)-methyltransferase activity, 5,10-methylenetetrahydrofolate-dependent"/>
    <property type="evidence" value="ECO:0007669"/>
    <property type="project" value="UniProtKB-UniRule"/>
</dbReference>
<keyword evidence="6 10" id="KW-0819">tRNA processing</keyword>
<dbReference type="InterPro" id="IPR040131">
    <property type="entry name" value="MnmG_N"/>
</dbReference>
<comment type="function">
    <text evidence="10">Catalyzes the folate-dependent formation of 5-methyl-uridine at position 54 (M-5-U54) in all tRNAs.</text>
</comment>
<feature type="binding site" evidence="10">
    <location>
        <begin position="8"/>
        <end position="13"/>
    </location>
    <ligand>
        <name>FAD</name>
        <dbReference type="ChEBI" id="CHEBI:57692"/>
    </ligand>
</feature>
<dbReference type="EMBL" id="CP048877">
    <property type="protein sequence ID" value="QIJ72842.1"/>
    <property type="molecule type" value="Genomic_DNA"/>
</dbReference>
<proteinExistence type="inferred from homology"/>
<feature type="domain" description="MnmG N-terminal" evidence="11">
    <location>
        <begin position="3"/>
        <end position="367"/>
    </location>
</feature>
<keyword evidence="7 10" id="KW-0274">FAD</keyword>
<keyword evidence="3 10" id="KW-0489">Methyltransferase</keyword>
<dbReference type="NCBIfam" id="NF003739">
    <property type="entry name" value="PRK05335.1"/>
    <property type="match status" value="1"/>
</dbReference>
<dbReference type="GO" id="GO:0050660">
    <property type="term" value="F:flavin adenine dinucleotide binding"/>
    <property type="evidence" value="ECO:0007669"/>
    <property type="project" value="UniProtKB-UniRule"/>
</dbReference>
<keyword evidence="13" id="KW-1185">Reference proteome</keyword>
<evidence type="ECO:0000256" key="8">
    <source>
        <dbReference type="ARBA" id="ARBA00022857"/>
    </source>
</evidence>
<dbReference type="HAMAP" id="MF_01037">
    <property type="entry name" value="TrmFO"/>
    <property type="match status" value="1"/>
</dbReference>
<dbReference type="InterPro" id="IPR036188">
    <property type="entry name" value="FAD/NAD-bd_sf"/>
</dbReference>